<organism evidence="3 4">
    <name type="scientific">Algoriphagus alkaliphilus</name>
    <dbReference type="NCBI Taxonomy" id="279824"/>
    <lineage>
        <taxon>Bacteria</taxon>
        <taxon>Pseudomonadati</taxon>
        <taxon>Bacteroidota</taxon>
        <taxon>Cytophagia</taxon>
        <taxon>Cytophagales</taxon>
        <taxon>Cyclobacteriaceae</taxon>
        <taxon>Algoriphagus</taxon>
    </lineage>
</organism>
<name>A0A1G5ZLF8_9BACT</name>
<sequence>MTIRDLLLTFADEELFKPFWSEEIQKEWKRNLLLNRPDLDPRRIEQTSLAMDEFFPDASVEDWQTFSNQISLPDKDDHHVLAAAIKCEADYLVTSNLKDFPTEVLEKFNIKPILPDEFCSMLIQLNQRPAIKAFLKMVGRLKNPSRSISDVLLTLTKTELPKTSSLLTSLTKNLPDPETSM</sequence>
<dbReference type="Pfam" id="PF26343">
    <property type="entry name" value="VapC50_C"/>
    <property type="match status" value="1"/>
</dbReference>
<dbReference type="InterPro" id="IPR058652">
    <property type="entry name" value="VapC50_C"/>
</dbReference>
<dbReference type="STRING" id="279824.SAMN03080617_04053"/>
<dbReference type="AlphaFoldDB" id="A0A1G5ZLF8"/>
<feature type="domain" description="VapC50 C-terminal" evidence="2">
    <location>
        <begin position="115"/>
        <end position="167"/>
    </location>
</feature>
<protein>
    <submittedName>
        <fullName evidence="3">PIN domain-containing protein</fullName>
    </submittedName>
</protein>
<evidence type="ECO:0000313" key="4">
    <source>
        <dbReference type="Proteomes" id="UP000198756"/>
    </source>
</evidence>
<dbReference type="Pfam" id="PF13470">
    <property type="entry name" value="PIN_3"/>
    <property type="match status" value="1"/>
</dbReference>
<accession>A0A1G5ZLF8</accession>
<dbReference type="InterPro" id="IPR002716">
    <property type="entry name" value="PIN_dom"/>
</dbReference>
<evidence type="ECO:0000259" key="1">
    <source>
        <dbReference type="Pfam" id="PF13470"/>
    </source>
</evidence>
<keyword evidence="4" id="KW-1185">Reference proteome</keyword>
<feature type="domain" description="PIN" evidence="1">
    <location>
        <begin position="6"/>
        <end position="97"/>
    </location>
</feature>
<dbReference type="EMBL" id="FMXE01000044">
    <property type="protein sequence ID" value="SDA95356.1"/>
    <property type="molecule type" value="Genomic_DNA"/>
</dbReference>
<gene>
    <name evidence="3" type="ORF">SAMN03080617_04053</name>
</gene>
<evidence type="ECO:0000259" key="2">
    <source>
        <dbReference type="Pfam" id="PF26343"/>
    </source>
</evidence>
<proteinExistence type="predicted"/>
<reference evidence="4" key="1">
    <citation type="submission" date="2016-10" db="EMBL/GenBank/DDBJ databases">
        <authorList>
            <person name="Varghese N."/>
            <person name="Submissions S."/>
        </authorList>
    </citation>
    <scope>NUCLEOTIDE SEQUENCE [LARGE SCALE GENOMIC DNA]</scope>
    <source>
        <strain evidence="4">DSM 22703</strain>
    </source>
</reference>
<dbReference type="Proteomes" id="UP000198756">
    <property type="component" value="Unassembled WGS sequence"/>
</dbReference>
<evidence type="ECO:0000313" key="3">
    <source>
        <dbReference type="EMBL" id="SDA95356.1"/>
    </source>
</evidence>